<sequence>MGDKTVTVTIPRVAAEQMVAALRCESVKLKTSPNCLAVPRYPCSSCAALAALKEALRA</sequence>
<proteinExistence type="predicted"/>
<protein>
    <submittedName>
        <fullName evidence="1">Uncharacterized protein</fullName>
    </submittedName>
</protein>
<accession>A0A0F9T1M3</accession>
<name>A0A0F9T1M3_9ZZZZ</name>
<evidence type="ECO:0000313" key="1">
    <source>
        <dbReference type="EMBL" id="KKN68722.1"/>
    </source>
</evidence>
<gene>
    <name evidence="1" type="ORF">LCGC14_0449130</name>
</gene>
<organism evidence="1">
    <name type="scientific">marine sediment metagenome</name>
    <dbReference type="NCBI Taxonomy" id="412755"/>
    <lineage>
        <taxon>unclassified sequences</taxon>
        <taxon>metagenomes</taxon>
        <taxon>ecological metagenomes</taxon>
    </lineage>
</organism>
<reference evidence="1" key="1">
    <citation type="journal article" date="2015" name="Nature">
        <title>Complex archaea that bridge the gap between prokaryotes and eukaryotes.</title>
        <authorList>
            <person name="Spang A."/>
            <person name="Saw J.H."/>
            <person name="Jorgensen S.L."/>
            <person name="Zaremba-Niedzwiedzka K."/>
            <person name="Martijn J."/>
            <person name="Lind A.E."/>
            <person name="van Eijk R."/>
            <person name="Schleper C."/>
            <person name="Guy L."/>
            <person name="Ettema T.J."/>
        </authorList>
    </citation>
    <scope>NUCLEOTIDE SEQUENCE</scope>
</reference>
<comment type="caution">
    <text evidence="1">The sequence shown here is derived from an EMBL/GenBank/DDBJ whole genome shotgun (WGS) entry which is preliminary data.</text>
</comment>
<dbReference type="EMBL" id="LAZR01000442">
    <property type="protein sequence ID" value="KKN68722.1"/>
    <property type="molecule type" value="Genomic_DNA"/>
</dbReference>
<dbReference type="AlphaFoldDB" id="A0A0F9T1M3"/>